<evidence type="ECO:0000313" key="3">
    <source>
        <dbReference type="RefSeq" id="XP_026734437.1"/>
    </source>
</evidence>
<gene>
    <name evidence="3" type="primary">LOC113498578</name>
</gene>
<keyword evidence="2" id="KW-1185">Reference proteome</keyword>
<dbReference type="InterPro" id="IPR011009">
    <property type="entry name" value="Kinase-like_dom_sf"/>
</dbReference>
<dbReference type="Gene3D" id="3.90.1200.10">
    <property type="match status" value="1"/>
</dbReference>
<feature type="domain" description="CHK kinase-like" evidence="1">
    <location>
        <begin position="129"/>
        <end position="317"/>
    </location>
</feature>
<dbReference type="InterPro" id="IPR015897">
    <property type="entry name" value="CHK_kinase-like"/>
</dbReference>
<proteinExistence type="predicted"/>
<dbReference type="OrthoDB" id="190089at2759"/>
<dbReference type="InParanoid" id="A0A7E5W1P8"/>
<dbReference type="GeneID" id="113498578"/>
<organism evidence="2 3">
    <name type="scientific">Trichoplusia ni</name>
    <name type="common">Cabbage looper</name>
    <dbReference type="NCBI Taxonomy" id="7111"/>
    <lineage>
        <taxon>Eukaryota</taxon>
        <taxon>Metazoa</taxon>
        <taxon>Ecdysozoa</taxon>
        <taxon>Arthropoda</taxon>
        <taxon>Hexapoda</taxon>
        <taxon>Insecta</taxon>
        <taxon>Pterygota</taxon>
        <taxon>Neoptera</taxon>
        <taxon>Endopterygota</taxon>
        <taxon>Lepidoptera</taxon>
        <taxon>Glossata</taxon>
        <taxon>Ditrysia</taxon>
        <taxon>Noctuoidea</taxon>
        <taxon>Noctuidae</taxon>
        <taxon>Plusiinae</taxon>
        <taxon>Trichoplusia</taxon>
    </lineage>
</organism>
<name>A0A7E5W1P8_TRINI</name>
<accession>A0A7E5W1P8</accession>
<protein>
    <submittedName>
        <fullName evidence="3">Uncharacterized protein LOC113498578</fullName>
    </submittedName>
</protein>
<dbReference type="Pfam" id="PF02958">
    <property type="entry name" value="EcKL"/>
    <property type="match status" value="1"/>
</dbReference>
<dbReference type="PANTHER" id="PTHR11012:SF48">
    <property type="entry name" value="CHK KINASE-LIKE DOMAIN-CONTAINING PROTEIN-RELATED"/>
    <property type="match status" value="1"/>
</dbReference>
<sequence>MPLRKISRLEQDFIDLIYKLAEISNMELTEYVVKFGFEDVDSFLTGLFKVDLTGLRDGQKIKRQVLLKWHPEAKMRSCFRECYKREVVFYKQIMPKFLDIQNDFKNIEGLKIKFPNCIYASSEYDKETVATLVLADTGFRLRNRLDKPDVDHVALVMKNLAKLHALSFALEKTNPKDFEEITLLCHKDVQYSNPGSAPKSMRSYYDASVDLVLDPVAKNKLRKVAPEILNILYRCVQADPHSAICHGDCWNNNMLFKYKGSKPVDVIFFDYQLTRYASPVTDISYYLYMSTDGDFLQQHYDLIIEIYYGTLSAVLRQCDLDVNNVYPRNIFEKHLKDYSVLGLIEALVSMMIITAPYEEAIKMTEMKYELEDQEIYENGYQIRNEHADRVNGIVSDFFQRNYSLDALISK</sequence>
<dbReference type="InterPro" id="IPR004119">
    <property type="entry name" value="EcKL"/>
</dbReference>
<dbReference type="SMART" id="SM00587">
    <property type="entry name" value="CHK"/>
    <property type="match status" value="1"/>
</dbReference>
<dbReference type="KEGG" id="tnl:113498578"/>
<reference evidence="3" key="1">
    <citation type="submission" date="2025-08" db="UniProtKB">
        <authorList>
            <consortium name="RefSeq"/>
        </authorList>
    </citation>
    <scope>IDENTIFICATION</scope>
</reference>
<dbReference type="RefSeq" id="XP_026734437.1">
    <property type="nucleotide sequence ID" value="XM_026878636.1"/>
</dbReference>
<dbReference type="PANTHER" id="PTHR11012">
    <property type="entry name" value="PROTEIN KINASE-LIKE DOMAIN-CONTAINING"/>
    <property type="match status" value="1"/>
</dbReference>
<dbReference type="Proteomes" id="UP000322000">
    <property type="component" value="Chromosome 11"/>
</dbReference>
<evidence type="ECO:0000313" key="2">
    <source>
        <dbReference type="Proteomes" id="UP000322000"/>
    </source>
</evidence>
<evidence type="ECO:0000259" key="1">
    <source>
        <dbReference type="SMART" id="SM00587"/>
    </source>
</evidence>
<dbReference type="AlphaFoldDB" id="A0A7E5W1P8"/>
<dbReference type="SUPFAM" id="SSF56112">
    <property type="entry name" value="Protein kinase-like (PK-like)"/>
    <property type="match status" value="1"/>
</dbReference>